<dbReference type="InterPro" id="IPR023213">
    <property type="entry name" value="CAT-like_dom_sf"/>
</dbReference>
<sequence>MVRVSSFLVACAYLWTCLAKSAAAAGDDIGDDELYYFGFPVDCRRRSNPPLPDNYFGNCSTIVTTESTYGKLRGCDGFLVAAEAVGEAIQKTIGNGRGTMDGSVKFFFDSAERVGEMMGKRMVVVGGSSKFGLYGLDYGFGRPIKCEALSGNDSLEVVYFSDSRECRGGIEIGVSMSMDKMDAFAGLFGRGFGKAKEKLRCKM</sequence>
<dbReference type="AlphaFoldDB" id="A0ABD3BLF5"/>
<dbReference type="GO" id="GO:0016747">
    <property type="term" value="F:acyltransferase activity, transferring groups other than amino-acyl groups"/>
    <property type="evidence" value="ECO:0007669"/>
    <property type="project" value="UniProtKB-ARBA"/>
</dbReference>
<comment type="caution">
    <text evidence="4">The sequence shown here is derived from an EMBL/GenBank/DDBJ whole genome shotgun (WGS) entry which is preliminary data.</text>
</comment>
<dbReference type="EMBL" id="JAVIJP010000081">
    <property type="protein sequence ID" value="KAL3618104.1"/>
    <property type="molecule type" value="Genomic_DNA"/>
</dbReference>
<evidence type="ECO:0000256" key="2">
    <source>
        <dbReference type="ARBA" id="ARBA00023315"/>
    </source>
</evidence>
<keyword evidence="5" id="KW-1185">Reference proteome</keyword>
<evidence type="ECO:0000256" key="1">
    <source>
        <dbReference type="ARBA" id="ARBA00022679"/>
    </source>
</evidence>
<reference evidence="5" key="1">
    <citation type="journal article" date="2024" name="IScience">
        <title>Strigolactones Initiate the Formation of Haustorium-like Structures in Castilleja.</title>
        <authorList>
            <person name="Buerger M."/>
            <person name="Peterson D."/>
            <person name="Chory J."/>
        </authorList>
    </citation>
    <scope>NUCLEOTIDE SEQUENCE [LARGE SCALE GENOMIC DNA]</scope>
</reference>
<keyword evidence="2" id="KW-0012">Acyltransferase</keyword>
<accession>A0ABD3BLF5</accession>
<evidence type="ECO:0000256" key="3">
    <source>
        <dbReference type="SAM" id="SignalP"/>
    </source>
</evidence>
<protein>
    <submittedName>
        <fullName evidence="4">Uncharacterized protein</fullName>
    </submittedName>
</protein>
<keyword evidence="3" id="KW-0732">Signal</keyword>
<evidence type="ECO:0000313" key="5">
    <source>
        <dbReference type="Proteomes" id="UP001632038"/>
    </source>
</evidence>
<dbReference type="PANTHER" id="PTHR31625">
    <property type="match status" value="1"/>
</dbReference>
<evidence type="ECO:0000313" key="4">
    <source>
        <dbReference type="EMBL" id="KAL3618104.1"/>
    </source>
</evidence>
<dbReference type="Gene3D" id="3.30.559.10">
    <property type="entry name" value="Chloramphenicol acetyltransferase-like domain"/>
    <property type="match status" value="1"/>
</dbReference>
<dbReference type="Proteomes" id="UP001632038">
    <property type="component" value="Unassembled WGS sequence"/>
</dbReference>
<feature type="chain" id="PRO_5044742785" evidence="3">
    <location>
        <begin position="20"/>
        <end position="203"/>
    </location>
</feature>
<organism evidence="4 5">
    <name type="scientific">Castilleja foliolosa</name>
    <dbReference type="NCBI Taxonomy" id="1961234"/>
    <lineage>
        <taxon>Eukaryota</taxon>
        <taxon>Viridiplantae</taxon>
        <taxon>Streptophyta</taxon>
        <taxon>Embryophyta</taxon>
        <taxon>Tracheophyta</taxon>
        <taxon>Spermatophyta</taxon>
        <taxon>Magnoliopsida</taxon>
        <taxon>eudicotyledons</taxon>
        <taxon>Gunneridae</taxon>
        <taxon>Pentapetalae</taxon>
        <taxon>asterids</taxon>
        <taxon>lamiids</taxon>
        <taxon>Lamiales</taxon>
        <taxon>Orobanchaceae</taxon>
        <taxon>Pedicularideae</taxon>
        <taxon>Castillejinae</taxon>
        <taxon>Castilleja</taxon>
    </lineage>
</organism>
<proteinExistence type="predicted"/>
<name>A0ABD3BLF5_9LAMI</name>
<dbReference type="InterPro" id="IPR051504">
    <property type="entry name" value="Plant_metabolite_acyltrans"/>
</dbReference>
<gene>
    <name evidence="4" type="ORF">CASFOL_038425</name>
</gene>
<dbReference type="Pfam" id="PF02458">
    <property type="entry name" value="Transferase"/>
    <property type="match status" value="1"/>
</dbReference>
<keyword evidence="1" id="KW-0808">Transferase</keyword>
<feature type="signal peptide" evidence="3">
    <location>
        <begin position="1"/>
        <end position="19"/>
    </location>
</feature>